<sequence>MSSNRCHFFVTLAQPENLEKLCLEAIGKYFCDLWYNFEPHLNDDRSEEQEQTLSVHVQKLKFTYRNFHRLLTENVPITLANDVTNKLLSCIDSLGIMIDRNELEEEIYEELIKCVIHPGVTRIAPKMDLLGDSDTFPHNWICSDIFLEGEFDSSVLVRLLVKNVSCLNNLKSLNLKYYLHQEYDFTYDEFPPFLEEFCGFCNDESLKEIARSCRFMKALNLFDQMGITDCSIASILLMDNLEKLNIANTAITEEGYVDLLKGLIKKGETSKLNCLVLSECNGEILRILEALPRLKISLLLDCEDWHDLSSLKNVHGLNVDTSLTDSHKILRNIGRHLVYLHVYISNNANAEDVLLIGQYCTSLQCLHFSGCVYNITIHWKIT</sequence>
<name>A0AAD7ZN76_DIPPU</name>
<proteinExistence type="predicted"/>
<gene>
    <name evidence="1" type="ORF">L9F63_022140</name>
</gene>
<dbReference type="Gene3D" id="3.80.10.10">
    <property type="entry name" value="Ribonuclease Inhibitor"/>
    <property type="match status" value="1"/>
</dbReference>
<protein>
    <submittedName>
        <fullName evidence="1">Uncharacterized protein</fullName>
    </submittedName>
</protein>
<keyword evidence="2" id="KW-1185">Reference proteome</keyword>
<reference evidence="1" key="1">
    <citation type="journal article" date="2023" name="IScience">
        <title>Live-bearing cockroach genome reveals convergent evolutionary mechanisms linked to viviparity in insects and beyond.</title>
        <authorList>
            <person name="Fouks B."/>
            <person name="Harrison M.C."/>
            <person name="Mikhailova A.A."/>
            <person name="Marchal E."/>
            <person name="English S."/>
            <person name="Carruthers M."/>
            <person name="Jennings E.C."/>
            <person name="Chiamaka E.L."/>
            <person name="Frigard R.A."/>
            <person name="Pippel M."/>
            <person name="Attardo G.M."/>
            <person name="Benoit J.B."/>
            <person name="Bornberg-Bauer E."/>
            <person name="Tobe S.S."/>
        </authorList>
    </citation>
    <scope>NUCLEOTIDE SEQUENCE</scope>
    <source>
        <strain evidence="1">Stay&amp;Tobe</strain>
    </source>
</reference>
<dbReference type="EMBL" id="JASPKZ010007573">
    <property type="protein sequence ID" value="KAJ9583522.1"/>
    <property type="molecule type" value="Genomic_DNA"/>
</dbReference>
<evidence type="ECO:0000313" key="2">
    <source>
        <dbReference type="Proteomes" id="UP001233999"/>
    </source>
</evidence>
<reference evidence="1" key="2">
    <citation type="submission" date="2023-05" db="EMBL/GenBank/DDBJ databases">
        <authorList>
            <person name="Fouks B."/>
        </authorList>
    </citation>
    <scope>NUCLEOTIDE SEQUENCE</scope>
    <source>
        <strain evidence="1">Stay&amp;Tobe</strain>
        <tissue evidence="1">Testes</tissue>
    </source>
</reference>
<organism evidence="1 2">
    <name type="scientific">Diploptera punctata</name>
    <name type="common">Pacific beetle cockroach</name>
    <dbReference type="NCBI Taxonomy" id="6984"/>
    <lineage>
        <taxon>Eukaryota</taxon>
        <taxon>Metazoa</taxon>
        <taxon>Ecdysozoa</taxon>
        <taxon>Arthropoda</taxon>
        <taxon>Hexapoda</taxon>
        <taxon>Insecta</taxon>
        <taxon>Pterygota</taxon>
        <taxon>Neoptera</taxon>
        <taxon>Polyneoptera</taxon>
        <taxon>Dictyoptera</taxon>
        <taxon>Blattodea</taxon>
        <taxon>Blaberoidea</taxon>
        <taxon>Blaberidae</taxon>
        <taxon>Diplopterinae</taxon>
        <taxon>Diploptera</taxon>
    </lineage>
</organism>
<dbReference type="Proteomes" id="UP001233999">
    <property type="component" value="Unassembled WGS sequence"/>
</dbReference>
<dbReference type="AlphaFoldDB" id="A0AAD7ZN76"/>
<comment type="caution">
    <text evidence="1">The sequence shown here is derived from an EMBL/GenBank/DDBJ whole genome shotgun (WGS) entry which is preliminary data.</text>
</comment>
<dbReference type="SUPFAM" id="SSF52047">
    <property type="entry name" value="RNI-like"/>
    <property type="match status" value="1"/>
</dbReference>
<dbReference type="InterPro" id="IPR032675">
    <property type="entry name" value="LRR_dom_sf"/>
</dbReference>
<accession>A0AAD7ZN76</accession>
<evidence type="ECO:0000313" key="1">
    <source>
        <dbReference type="EMBL" id="KAJ9583522.1"/>
    </source>
</evidence>